<keyword evidence="2" id="KW-1185">Reference proteome</keyword>
<dbReference type="SUPFAM" id="SSF52833">
    <property type="entry name" value="Thioredoxin-like"/>
    <property type="match status" value="1"/>
</dbReference>
<protein>
    <submittedName>
        <fullName evidence="1">DsbA family protein</fullName>
    </submittedName>
</protein>
<dbReference type="InterPro" id="IPR036249">
    <property type="entry name" value="Thioredoxin-like_sf"/>
</dbReference>
<name>A0A9X3ITT4_9GAMM</name>
<dbReference type="CDD" id="cd03025">
    <property type="entry name" value="DsbA_FrnE_like"/>
    <property type="match status" value="1"/>
</dbReference>
<dbReference type="RefSeq" id="WP_283174851.1">
    <property type="nucleotide sequence ID" value="NZ_JAPNOA010000056.1"/>
</dbReference>
<reference evidence="1" key="1">
    <citation type="submission" date="2022-11" db="EMBL/GenBank/DDBJ databases">
        <title>Parathalassolutuus dongxingensis gen. nov., sp. nov., a novel member of family Oceanospirillaceae isolated from a coastal shrimp pond in Guangxi, China.</title>
        <authorList>
            <person name="Chen H."/>
        </authorList>
    </citation>
    <scope>NUCLEOTIDE SEQUENCE</scope>
    <source>
        <strain evidence="1">G-43</strain>
    </source>
</reference>
<comment type="caution">
    <text evidence="1">The sequence shown here is derived from an EMBL/GenBank/DDBJ whole genome shotgun (WGS) entry which is preliminary data.</text>
</comment>
<gene>
    <name evidence="1" type="ORF">OUO13_15790</name>
</gene>
<accession>A0A9X3ITT4</accession>
<proteinExistence type="predicted"/>
<dbReference type="Gene3D" id="3.40.30.10">
    <property type="entry name" value="Glutaredoxin"/>
    <property type="match status" value="1"/>
</dbReference>
<organism evidence="1 2">
    <name type="scientific">Parathalassolituus penaei</name>
    <dbReference type="NCBI Taxonomy" id="2997323"/>
    <lineage>
        <taxon>Bacteria</taxon>
        <taxon>Pseudomonadati</taxon>
        <taxon>Pseudomonadota</taxon>
        <taxon>Gammaproteobacteria</taxon>
        <taxon>Oceanospirillales</taxon>
        <taxon>Oceanospirillaceae</taxon>
        <taxon>Parathalassolituus</taxon>
    </lineage>
</organism>
<sequence length="215" mass="24099">MVRAHYFYDPMCGWCFGATTLVSILQQQAQQQGWQLELHPGGMLERGEINPQFRRHILEADQHIANLTGAQFGDAYRQRVAGKGSLVMDSMITSQAILASKALGLDEFSALKAIQQAHYQHGLDVADIRVLATVIKELASHNGKPLSSADCQQAIANARQTLHETLQHSQRLMTQLGVRGFPTLLLETEKGWQRLPHSQYYGKPQEWQNLLARLS</sequence>
<dbReference type="EMBL" id="JAPNOA010000056">
    <property type="protein sequence ID" value="MCY0966650.1"/>
    <property type="molecule type" value="Genomic_DNA"/>
</dbReference>
<evidence type="ECO:0000313" key="1">
    <source>
        <dbReference type="EMBL" id="MCY0966650.1"/>
    </source>
</evidence>
<evidence type="ECO:0000313" key="2">
    <source>
        <dbReference type="Proteomes" id="UP001150830"/>
    </source>
</evidence>
<dbReference type="AlphaFoldDB" id="A0A9X3ITT4"/>
<dbReference type="Proteomes" id="UP001150830">
    <property type="component" value="Unassembled WGS sequence"/>
</dbReference>